<reference evidence="2" key="1">
    <citation type="journal article" date="2019" name="MBio">
        <title>Comparative genomics for the elucidation of multidrug resistance (MDR) in Candida lusitaniae.</title>
        <authorList>
            <person name="Kannan A."/>
            <person name="Asner S.A."/>
            <person name="Trachsel E."/>
            <person name="Kelly S."/>
            <person name="Parker J."/>
            <person name="Sanglard D."/>
        </authorList>
    </citation>
    <scope>NUCLEOTIDE SEQUENCE [LARGE SCALE GENOMIC DNA]</scope>
    <source>
        <strain evidence="2">P1</strain>
    </source>
</reference>
<name>A0ACD0WQ14_CLALS</name>
<organism evidence="1 2">
    <name type="scientific">Clavispora lusitaniae</name>
    <name type="common">Candida lusitaniae</name>
    <dbReference type="NCBI Taxonomy" id="36911"/>
    <lineage>
        <taxon>Eukaryota</taxon>
        <taxon>Fungi</taxon>
        <taxon>Dikarya</taxon>
        <taxon>Ascomycota</taxon>
        <taxon>Saccharomycotina</taxon>
        <taxon>Pichiomycetes</taxon>
        <taxon>Metschnikowiaceae</taxon>
        <taxon>Clavispora</taxon>
    </lineage>
</organism>
<accession>A0ACD0WQ14</accession>
<keyword evidence="2" id="KW-1185">Reference proteome</keyword>
<sequence>MPLLGLSLFLALLGIFSGSLLVFLFFFILLFLLCILVFLFLLLLLFFLLLLFLLLLFLVRLFNQLVLIRFLFRSLERSVSFLLASFGNFCSFGPLLSQLLQMFFTLTQEVLTTLNSQINLSRSLCWWEWSVNLLLLLDGSLLTCNVLLLEHGQESRPVLVGQLRVLSQLSLDHQFLDVIDGVHVLHAILHHSSDLLQSLVWAHGTDSVTLHQNVTFREQLQCLQSVTVWTDQPLSSLGETLLVADKVADFDHIARNVILQNLHRLRERHRSGQKLDQVPRFQNHSWVECFSGCFHSHRAFHQVQSARNSMTL</sequence>
<dbReference type="EMBL" id="CP038489">
    <property type="protein sequence ID" value="QFZ29642.1"/>
    <property type="molecule type" value="Genomic_DNA"/>
</dbReference>
<evidence type="ECO:0000313" key="1">
    <source>
        <dbReference type="EMBL" id="QFZ29642.1"/>
    </source>
</evidence>
<protein>
    <submittedName>
        <fullName evidence="1">Uncharacterized protein</fullName>
    </submittedName>
</protein>
<evidence type="ECO:0000313" key="2">
    <source>
        <dbReference type="Proteomes" id="UP000326582"/>
    </source>
</evidence>
<gene>
    <name evidence="1" type="ORF">EJF14_60153</name>
</gene>
<dbReference type="Proteomes" id="UP000326582">
    <property type="component" value="Chromosome 6"/>
</dbReference>
<proteinExistence type="predicted"/>